<dbReference type="Proteomes" id="UP000316495">
    <property type="component" value="Unassembled WGS sequence"/>
</dbReference>
<dbReference type="AlphaFoldDB" id="A0A554LJ41"/>
<sequence>MISKILNDEIDFVRFRLVVPVRICDVDRIFSQVKQKVLKVMSLIVGLLLICMQGRRQIFAVFSG</sequence>
<proteinExistence type="predicted"/>
<evidence type="ECO:0000313" key="2">
    <source>
        <dbReference type="Proteomes" id="UP000316495"/>
    </source>
</evidence>
<reference evidence="1 2" key="1">
    <citation type="submission" date="2017-07" db="EMBL/GenBank/DDBJ databases">
        <title>Mechanisms for carbon and nitrogen cycling indicate functional differentiation within the Candidate Phyla Radiation.</title>
        <authorList>
            <person name="Danczak R.E."/>
            <person name="Johnston M.D."/>
            <person name="Kenah C."/>
            <person name="Slattery M."/>
            <person name="Wrighton K.C."/>
            <person name="Wilkins M.J."/>
        </authorList>
    </citation>
    <scope>NUCLEOTIDE SEQUENCE [LARGE SCALE GENOMIC DNA]</scope>
    <source>
        <strain evidence="1">Athens1014_28</strain>
    </source>
</reference>
<gene>
    <name evidence="1" type="ORF">Athens101428_817</name>
</gene>
<evidence type="ECO:0000313" key="1">
    <source>
        <dbReference type="EMBL" id="TSC92659.1"/>
    </source>
</evidence>
<protein>
    <submittedName>
        <fullName evidence="1">Uncharacterized protein</fullName>
    </submittedName>
</protein>
<accession>A0A554LJ41</accession>
<name>A0A554LJ41_9BACT</name>
<comment type="caution">
    <text evidence="1">The sequence shown here is derived from an EMBL/GenBank/DDBJ whole genome shotgun (WGS) entry which is preliminary data.</text>
</comment>
<dbReference type="EMBL" id="VMGN01000067">
    <property type="protein sequence ID" value="TSC92659.1"/>
    <property type="molecule type" value="Genomic_DNA"/>
</dbReference>
<organism evidence="1 2">
    <name type="scientific">Candidatus Berkelbacteria bacterium Athens1014_28</name>
    <dbReference type="NCBI Taxonomy" id="2017145"/>
    <lineage>
        <taxon>Bacteria</taxon>
        <taxon>Candidatus Berkelbacteria</taxon>
    </lineage>
</organism>